<reference evidence="9" key="1">
    <citation type="submission" date="2017-05" db="UniProtKB">
        <authorList>
            <consortium name="EnsemblMetazoa"/>
        </authorList>
    </citation>
    <scope>IDENTIFICATION</scope>
</reference>
<dbReference type="OrthoDB" id="2526284at2759"/>
<comment type="subcellular location">
    <subcellularLocation>
        <location evidence="1">Membrane</location>
        <topology evidence="1">Single-pass membrane protein</topology>
    </subcellularLocation>
</comment>
<dbReference type="InParanoid" id="A0A1X7TUT5"/>
<dbReference type="EnsemblMetazoa" id="Aqu2.1.18817_001">
    <property type="protein sequence ID" value="Aqu2.1.18817_001"/>
    <property type="gene ID" value="Aqu2.1.18817"/>
</dbReference>
<dbReference type="eggNOG" id="KOG4735">
    <property type="taxonomic scope" value="Eukaryota"/>
</dbReference>
<keyword evidence="3 8" id="KW-0328">Glycosyltransferase</keyword>
<dbReference type="InterPro" id="IPR008166">
    <property type="entry name" value="Glyco_transf_92"/>
</dbReference>
<evidence type="ECO:0000256" key="3">
    <source>
        <dbReference type="ARBA" id="ARBA00022676"/>
    </source>
</evidence>
<evidence type="ECO:0000256" key="8">
    <source>
        <dbReference type="RuleBase" id="RU366017"/>
    </source>
</evidence>
<dbReference type="GO" id="GO:0016757">
    <property type="term" value="F:glycosyltransferase activity"/>
    <property type="evidence" value="ECO:0007669"/>
    <property type="project" value="UniProtKB-UniRule"/>
</dbReference>
<dbReference type="Pfam" id="PF01697">
    <property type="entry name" value="Glyco_transf_92"/>
    <property type="match status" value="1"/>
</dbReference>
<dbReference type="GO" id="GO:0005737">
    <property type="term" value="C:cytoplasm"/>
    <property type="evidence" value="ECO:0007669"/>
    <property type="project" value="TreeGrafter"/>
</dbReference>
<accession>A0A1X7TUT5</accession>
<comment type="similarity">
    <text evidence="2 8">Belongs to the glycosyltransferase 92 family.</text>
</comment>
<dbReference type="GO" id="GO:0016020">
    <property type="term" value="C:membrane"/>
    <property type="evidence" value="ECO:0007669"/>
    <property type="project" value="UniProtKB-SubCell"/>
</dbReference>
<dbReference type="EC" id="2.4.1.-" evidence="8"/>
<dbReference type="PANTHER" id="PTHR21461:SF69">
    <property type="entry name" value="GLYCOSYLTRANSFERASE FAMILY 92 PROTEIN"/>
    <property type="match status" value="1"/>
</dbReference>
<name>A0A1X7TUT5_AMPQE</name>
<proteinExistence type="inferred from homology"/>
<evidence type="ECO:0000256" key="6">
    <source>
        <dbReference type="ARBA" id="ARBA00022989"/>
    </source>
</evidence>
<dbReference type="PANTHER" id="PTHR21461">
    <property type="entry name" value="GLYCOSYLTRANSFERASE FAMILY 92 PROTEIN"/>
    <property type="match status" value="1"/>
</dbReference>
<sequence length="210" mass="24694">MHPYIERGIVEVLDWKMQIPLVPEYTKHWGQTATISECIFRNINRVKYLGLMDVDEFFVPQSNLTVPEMLSTLETIDEAKSAASFILYNAFLWNNGTSLPEVAKSNKCPSMKWPRYFMSTQRSSNPPRQYGYHKIIVKPLAVNTAWYHYIFAPWQKGYTKQFNVPVKLGLTHHYRFPEKNQGTKKVQTFTMSRYFEVTRKGIMEQMCFKV</sequence>
<evidence type="ECO:0000256" key="1">
    <source>
        <dbReference type="ARBA" id="ARBA00004167"/>
    </source>
</evidence>
<keyword evidence="7" id="KW-0472">Membrane</keyword>
<evidence type="ECO:0000256" key="4">
    <source>
        <dbReference type="ARBA" id="ARBA00022679"/>
    </source>
</evidence>
<keyword evidence="4 8" id="KW-0808">Transferase</keyword>
<organism evidence="9">
    <name type="scientific">Amphimedon queenslandica</name>
    <name type="common">Sponge</name>
    <dbReference type="NCBI Taxonomy" id="400682"/>
    <lineage>
        <taxon>Eukaryota</taxon>
        <taxon>Metazoa</taxon>
        <taxon>Porifera</taxon>
        <taxon>Demospongiae</taxon>
        <taxon>Heteroscleromorpha</taxon>
        <taxon>Haplosclerida</taxon>
        <taxon>Niphatidae</taxon>
        <taxon>Amphimedon</taxon>
    </lineage>
</organism>
<keyword evidence="5" id="KW-0812">Transmembrane</keyword>
<keyword evidence="6" id="KW-1133">Transmembrane helix</keyword>
<evidence type="ECO:0000256" key="2">
    <source>
        <dbReference type="ARBA" id="ARBA00007647"/>
    </source>
</evidence>
<dbReference type="AlphaFoldDB" id="A0A1X7TUT5"/>
<protein>
    <recommendedName>
        <fullName evidence="8">Glycosyltransferase family 92 protein</fullName>
        <ecNumber evidence="8">2.4.1.-</ecNumber>
    </recommendedName>
</protein>
<evidence type="ECO:0000313" key="9">
    <source>
        <dbReference type="EnsemblMetazoa" id="Aqu2.1.18817_001"/>
    </source>
</evidence>
<evidence type="ECO:0000256" key="7">
    <source>
        <dbReference type="ARBA" id="ARBA00023136"/>
    </source>
</evidence>
<evidence type="ECO:0000256" key="5">
    <source>
        <dbReference type="ARBA" id="ARBA00022692"/>
    </source>
</evidence>